<dbReference type="Proteomes" id="UP000184032">
    <property type="component" value="Unassembled WGS sequence"/>
</dbReference>
<evidence type="ECO:0000256" key="2">
    <source>
        <dbReference type="SAM" id="SignalP"/>
    </source>
</evidence>
<feature type="compositionally biased region" description="Low complexity" evidence="1">
    <location>
        <begin position="24"/>
        <end position="34"/>
    </location>
</feature>
<dbReference type="PROSITE" id="PS51257">
    <property type="entry name" value="PROKAR_LIPOPROTEIN"/>
    <property type="match status" value="1"/>
</dbReference>
<evidence type="ECO:0000256" key="1">
    <source>
        <dbReference type="SAM" id="MobiDB-lite"/>
    </source>
</evidence>
<evidence type="ECO:0000313" key="4">
    <source>
        <dbReference type="Proteomes" id="UP000184032"/>
    </source>
</evidence>
<sequence length="187" mass="21272">MKKLTIVFALMLMLVGCGSKEENTANTNNKNNNAPITEEDTKSDIITHFEGRTENYSAEITVSKFTAEDEKLIESEFGKDSDEYISLQDNRPEYKVESFVLYDGDGNVDLKEVKELKISISNMNSYTFLSEQEIVKVLQGKENITHNYFVYEDNRNELPTEDDVVEMSGTFDGNSSLDFTIELKSVK</sequence>
<feature type="signal peptide" evidence="2">
    <location>
        <begin position="1"/>
        <end position="19"/>
    </location>
</feature>
<dbReference type="RefSeq" id="WP_073185002.1">
    <property type="nucleotide sequence ID" value="NZ_FQXI01000010.1"/>
</dbReference>
<dbReference type="AlphaFoldDB" id="A0A1M5T9L0"/>
<keyword evidence="2" id="KW-0732">Signal</keyword>
<name>A0A1M5T9L0_9FIRM</name>
<evidence type="ECO:0008006" key="5">
    <source>
        <dbReference type="Google" id="ProtNLM"/>
    </source>
</evidence>
<evidence type="ECO:0000313" key="3">
    <source>
        <dbReference type="EMBL" id="SHH47447.1"/>
    </source>
</evidence>
<feature type="region of interest" description="Disordered" evidence="1">
    <location>
        <begin position="21"/>
        <end position="42"/>
    </location>
</feature>
<protein>
    <recommendedName>
        <fullName evidence="5">Lipoprotein</fullName>
    </recommendedName>
</protein>
<dbReference type="OrthoDB" id="1697406at2"/>
<reference evidence="3 4" key="1">
    <citation type="submission" date="2016-11" db="EMBL/GenBank/DDBJ databases">
        <authorList>
            <person name="Jaros S."/>
            <person name="Januszkiewicz K."/>
            <person name="Wedrychowicz H."/>
        </authorList>
    </citation>
    <scope>NUCLEOTIDE SEQUENCE [LARGE SCALE GENOMIC DNA]</scope>
    <source>
        <strain evidence="3 4">DSM 21120</strain>
    </source>
</reference>
<dbReference type="EMBL" id="FQXI01000010">
    <property type="protein sequence ID" value="SHH47447.1"/>
    <property type="molecule type" value="Genomic_DNA"/>
</dbReference>
<proteinExistence type="predicted"/>
<keyword evidence="4" id="KW-1185">Reference proteome</keyword>
<organism evidence="3 4">
    <name type="scientific">Anaerosphaera aminiphila DSM 21120</name>
    <dbReference type="NCBI Taxonomy" id="1120995"/>
    <lineage>
        <taxon>Bacteria</taxon>
        <taxon>Bacillati</taxon>
        <taxon>Bacillota</taxon>
        <taxon>Tissierellia</taxon>
        <taxon>Tissierellales</taxon>
        <taxon>Peptoniphilaceae</taxon>
        <taxon>Anaerosphaera</taxon>
    </lineage>
</organism>
<gene>
    <name evidence="3" type="ORF">SAMN02745245_01404</name>
</gene>
<accession>A0A1M5T9L0</accession>
<feature type="chain" id="PRO_5039407344" description="Lipoprotein" evidence="2">
    <location>
        <begin position="20"/>
        <end position="187"/>
    </location>
</feature>